<evidence type="ECO:0000256" key="1">
    <source>
        <dbReference type="ARBA" id="ARBA00022729"/>
    </source>
</evidence>
<dbReference type="FunCoup" id="A0A7N2LB38">
    <property type="interactions" value="1"/>
</dbReference>
<name>A0A7N2LB38_QUELO</name>
<dbReference type="Proteomes" id="UP000594261">
    <property type="component" value="Chromosome 4"/>
</dbReference>
<dbReference type="PANTHER" id="PTHR36710:SF4">
    <property type="entry name" value="PLANT INVERTASE_PECTIN METHYLESTERASE INHIBITOR SUPERFAMILY PROTEIN"/>
    <property type="match status" value="1"/>
</dbReference>
<evidence type="ECO:0000256" key="2">
    <source>
        <dbReference type="ARBA" id="ARBA00023157"/>
    </source>
</evidence>
<dbReference type="SUPFAM" id="SSF101148">
    <property type="entry name" value="Plant invertase/pectin methylesterase inhibitor"/>
    <property type="match status" value="1"/>
</dbReference>
<dbReference type="InParanoid" id="A0A7N2LB38"/>
<dbReference type="NCBIfam" id="TIGR01614">
    <property type="entry name" value="PME_inhib"/>
    <property type="match status" value="1"/>
</dbReference>
<evidence type="ECO:0000259" key="4">
    <source>
        <dbReference type="SMART" id="SM00856"/>
    </source>
</evidence>
<dbReference type="Gramene" id="QL04p005657:mrna">
    <property type="protein sequence ID" value="QL04p005657:mrna"/>
    <property type="gene ID" value="QL04p005657"/>
</dbReference>
<dbReference type="GO" id="GO:0046910">
    <property type="term" value="F:pectinesterase inhibitor activity"/>
    <property type="evidence" value="ECO:0007669"/>
    <property type="project" value="InterPro"/>
</dbReference>
<protein>
    <recommendedName>
        <fullName evidence="4">Pectinesterase inhibitor domain-containing protein</fullName>
    </recommendedName>
</protein>
<dbReference type="InterPro" id="IPR035513">
    <property type="entry name" value="Invertase/methylesterase_inhib"/>
</dbReference>
<dbReference type="InterPro" id="IPR006501">
    <property type="entry name" value="Pectinesterase_inhib_dom"/>
</dbReference>
<dbReference type="EnsemblPlants" id="QL04p005657:mrna">
    <property type="protein sequence ID" value="QL04p005657:mrna"/>
    <property type="gene ID" value="QL04p005657"/>
</dbReference>
<evidence type="ECO:0000313" key="5">
    <source>
        <dbReference type="EnsemblPlants" id="QL04p005657:mrna"/>
    </source>
</evidence>
<dbReference type="PANTHER" id="PTHR36710">
    <property type="entry name" value="PECTINESTERASE INHIBITOR-LIKE"/>
    <property type="match status" value="1"/>
</dbReference>
<dbReference type="OMA" id="TEFIYAM"/>
<keyword evidence="2" id="KW-1015">Disulfide bond</keyword>
<reference evidence="5" key="2">
    <citation type="submission" date="2021-01" db="UniProtKB">
        <authorList>
            <consortium name="EnsemblPlants"/>
        </authorList>
    </citation>
    <scope>IDENTIFICATION</scope>
</reference>
<sequence length="201" mass="21978">MIIQLHKLTCETEFIYAMSSSSSSTTYVLLFFVIRVSEKVLYDICHNHADSSFCLKALKSDPSASLPDLVGLANISINLADVAANKTLELIASLKSKTSDTLLASQYESCGVFYGNIVDIIEDAKKAWKAGDYETVFVKAGGILTYNVDCSDALTFAEASSLQEATKEVYNCFTTLLRVSKRLRALVLGNANAKSKRNLAY</sequence>
<evidence type="ECO:0000313" key="6">
    <source>
        <dbReference type="Proteomes" id="UP000594261"/>
    </source>
</evidence>
<reference evidence="5 6" key="1">
    <citation type="journal article" date="2016" name="G3 (Bethesda)">
        <title>First Draft Assembly and Annotation of the Genome of a California Endemic Oak Quercus lobata Nee (Fagaceae).</title>
        <authorList>
            <person name="Sork V.L."/>
            <person name="Fitz-Gibbon S.T."/>
            <person name="Puiu D."/>
            <person name="Crepeau M."/>
            <person name="Gugger P.F."/>
            <person name="Sherman R."/>
            <person name="Stevens K."/>
            <person name="Langley C.H."/>
            <person name="Pellegrini M."/>
            <person name="Salzberg S.L."/>
        </authorList>
    </citation>
    <scope>NUCLEOTIDE SEQUENCE [LARGE SCALE GENOMIC DNA]</scope>
    <source>
        <strain evidence="5 6">cv. SW786</strain>
    </source>
</reference>
<keyword evidence="6" id="KW-1185">Reference proteome</keyword>
<accession>A0A7N2LB38</accession>
<dbReference type="AlphaFoldDB" id="A0A7N2LB38"/>
<dbReference type="SMART" id="SM00856">
    <property type="entry name" value="PMEI"/>
    <property type="match status" value="1"/>
</dbReference>
<proteinExistence type="inferred from homology"/>
<feature type="domain" description="Pectinesterase inhibitor" evidence="4">
    <location>
        <begin position="36"/>
        <end position="186"/>
    </location>
</feature>
<dbReference type="Gene3D" id="1.20.140.40">
    <property type="entry name" value="Invertase/pectin methylesterase inhibitor family protein"/>
    <property type="match status" value="1"/>
</dbReference>
<dbReference type="InterPro" id="IPR034086">
    <property type="entry name" value="PMEI_plant"/>
</dbReference>
<keyword evidence="1" id="KW-0732">Signal</keyword>
<dbReference type="Pfam" id="PF04043">
    <property type="entry name" value="PMEI"/>
    <property type="match status" value="1"/>
</dbReference>
<dbReference type="CDD" id="cd15797">
    <property type="entry name" value="PMEI"/>
    <property type="match status" value="1"/>
</dbReference>
<dbReference type="EMBL" id="LRBV02000004">
    <property type="status" value="NOT_ANNOTATED_CDS"/>
    <property type="molecule type" value="Genomic_DNA"/>
</dbReference>
<organism evidence="5 6">
    <name type="scientific">Quercus lobata</name>
    <name type="common">Valley oak</name>
    <dbReference type="NCBI Taxonomy" id="97700"/>
    <lineage>
        <taxon>Eukaryota</taxon>
        <taxon>Viridiplantae</taxon>
        <taxon>Streptophyta</taxon>
        <taxon>Embryophyta</taxon>
        <taxon>Tracheophyta</taxon>
        <taxon>Spermatophyta</taxon>
        <taxon>Magnoliopsida</taxon>
        <taxon>eudicotyledons</taxon>
        <taxon>Gunneridae</taxon>
        <taxon>Pentapetalae</taxon>
        <taxon>rosids</taxon>
        <taxon>fabids</taxon>
        <taxon>Fagales</taxon>
        <taxon>Fagaceae</taxon>
        <taxon>Quercus</taxon>
    </lineage>
</organism>
<dbReference type="InterPro" id="IPR052421">
    <property type="entry name" value="PCW_Enzyme_Inhibitor"/>
</dbReference>
<evidence type="ECO:0000256" key="3">
    <source>
        <dbReference type="ARBA" id="ARBA00038471"/>
    </source>
</evidence>
<comment type="similarity">
    <text evidence="3">Belongs to the PMEI family.</text>
</comment>